<name>A0AA36H8E8_CYLNA</name>
<organism evidence="1 2">
    <name type="scientific">Cylicocyclus nassatus</name>
    <name type="common">Nematode worm</name>
    <dbReference type="NCBI Taxonomy" id="53992"/>
    <lineage>
        <taxon>Eukaryota</taxon>
        <taxon>Metazoa</taxon>
        <taxon>Ecdysozoa</taxon>
        <taxon>Nematoda</taxon>
        <taxon>Chromadorea</taxon>
        <taxon>Rhabditida</taxon>
        <taxon>Rhabditina</taxon>
        <taxon>Rhabditomorpha</taxon>
        <taxon>Strongyloidea</taxon>
        <taxon>Strongylidae</taxon>
        <taxon>Cylicocyclus</taxon>
    </lineage>
</organism>
<dbReference type="EMBL" id="CATQJL010000316">
    <property type="protein sequence ID" value="CAJ0606040.1"/>
    <property type="molecule type" value="Genomic_DNA"/>
</dbReference>
<evidence type="ECO:0000313" key="1">
    <source>
        <dbReference type="EMBL" id="CAJ0606040.1"/>
    </source>
</evidence>
<accession>A0AA36H8E8</accession>
<dbReference type="Proteomes" id="UP001176961">
    <property type="component" value="Unassembled WGS sequence"/>
</dbReference>
<protein>
    <submittedName>
        <fullName evidence="1">Uncharacterized protein</fullName>
    </submittedName>
</protein>
<proteinExistence type="predicted"/>
<reference evidence="1" key="1">
    <citation type="submission" date="2023-07" db="EMBL/GenBank/DDBJ databases">
        <authorList>
            <consortium name="CYATHOMIX"/>
        </authorList>
    </citation>
    <scope>NUCLEOTIDE SEQUENCE</scope>
    <source>
        <strain evidence="1">N/A</strain>
    </source>
</reference>
<gene>
    <name evidence="1" type="ORF">CYNAS_LOCUS18023</name>
</gene>
<comment type="caution">
    <text evidence="1">The sequence shown here is derived from an EMBL/GenBank/DDBJ whole genome shotgun (WGS) entry which is preliminary data.</text>
</comment>
<sequence length="150" mass="16507">MSLSFSSIALILVLFITKTIQQPVINQPSVVNQQVLTPFFQQPFNLPFLSRPLVTSASQAASAGAAGQPIGFNAYCTTCFNNLFGIATTQSPPVTTNLPDTLTTKNIFQKAGWETDDKGNVFVGSDDSKLLLISVGSYWPFPKDYRRRRR</sequence>
<keyword evidence="2" id="KW-1185">Reference proteome</keyword>
<evidence type="ECO:0000313" key="2">
    <source>
        <dbReference type="Proteomes" id="UP001176961"/>
    </source>
</evidence>
<dbReference type="AlphaFoldDB" id="A0AA36H8E8"/>